<name>A0ABS2KBU2_9GAMM</name>
<keyword evidence="1" id="KW-0812">Transmembrane</keyword>
<feature type="transmembrane region" description="Helical" evidence="1">
    <location>
        <begin position="6"/>
        <end position="26"/>
    </location>
</feature>
<reference evidence="2" key="1">
    <citation type="submission" date="2020-10" db="EMBL/GenBank/DDBJ databases">
        <title>Phylogeny of dyella-like bacteria.</title>
        <authorList>
            <person name="Fu J."/>
        </authorList>
    </citation>
    <scope>NUCLEOTIDE SEQUENCE</scope>
    <source>
        <strain evidence="2">DHON07</strain>
    </source>
</reference>
<keyword evidence="1" id="KW-0472">Membrane</keyword>
<feature type="transmembrane region" description="Helical" evidence="1">
    <location>
        <begin position="95"/>
        <end position="118"/>
    </location>
</feature>
<comment type="caution">
    <text evidence="2">The sequence shown here is derived from an EMBL/GenBank/DDBJ whole genome shotgun (WGS) entry which is preliminary data.</text>
</comment>
<sequence length="240" mass="26165">MTLHDGLLLLGVVVALYLYDSALLLYHNEVLLIATSRGYRVSAGSGIELGGRHVFVPAPFSPHRIAFRLSWPGQGVYAGAGQALRFRRVRIASAALAPWIFSLLALFAIGLPYVLFVSGNVEALLAWAAAVYAVILVTLWQVYRLRKALNMSRRAVLAIALDALLCAPFALNIVRKIGLRQQSDVDLRVLASTALSSAALDELTAILRQRIQASLHFIEPDDAQARALGAYLAYFEGLRP</sequence>
<feature type="transmembrane region" description="Helical" evidence="1">
    <location>
        <begin position="155"/>
        <end position="174"/>
    </location>
</feature>
<evidence type="ECO:0000313" key="3">
    <source>
        <dbReference type="Proteomes" id="UP001430193"/>
    </source>
</evidence>
<evidence type="ECO:0000256" key="1">
    <source>
        <dbReference type="SAM" id="Phobius"/>
    </source>
</evidence>
<protein>
    <submittedName>
        <fullName evidence="2">Uncharacterized protein</fullName>
    </submittedName>
</protein>
<accession>A0ABS2KBU2</accession>
<keyword evidence="3" id="KW-1185">Reference proteome</keyword>
<dbReference type="RefSeq" id="WP_204630266.1">
    <property type="nucleotide sequence ID" value="NZ_BSOC01000008.1"/>
</dbReference>
<keyword evidence="1" id="KW-1133">Transmembrane helix</keyword>
<feature type="transmembrane region" description="Helical" evidence="1">
    <location>
        <begin position="124"/>
        <end position="143"/>
    </location>
</feature>
<dbReference type="EMBL" id="JADIKF010000034">
    <property type="protein sequence ID" value="MBM7128647.1"/>
    <property type="molecule type" value="Genomic_DNA"/>
</dbReference>
<proteinExistence type="predicted"/>
<dbReference type="Proteomes" id="UP001430193">
    <property type="component" value="Unassembled WGS sequence"/>
</dbReference>
<evidence type="ECO:0000313" key="2">
    <source>
        <dbReference type="EMBL" id="MBM7128647.1"/>
    </source>
</evidence>
<gene>
    <name evidence="2" type="ORF">ISS99_03845</name>
</gene>
<organism evidence="2 3">
    <name type="scientific">Dyella mobilis</name>
    <dbReference type="NCBI Taxonomy" id="1849582"/>
    <lineage>
        <taxon>Bacteria</taxon>
        <taxon>Pseudomonadati</taxon>
        <taxon>Pseudomonadota</taxon>
        <taxon>Gammaproteobacteria</taxon>
        <taxon>Lysobacterales</taxon>
        <taxon>Rhodanobacteraceae</taxon>
        <taxon>Dyella</taxon>
    </lineage>
</organism>